<reference evidence="1 2" key="1">
    <citation type="submission" date="2017-12" db="EMBL/GenBank/DDBJ databases">
        <authorList>
            <person name="Pombert J.-F."/>
            <person name="Haag K.L."/>
            <person name="Ebert D."/>
        </authorList>
    </citation>
    <scope>NUCLEOTIDE SEQUENCE [LARGE SCALE GENOMIC DNA]</scope>
    <source>
        <strain evidence="1">IL-G-3</strain>
    </source>
</reference>
<dbReference type="Proteomes" id="UP000292282">
    <property type="component" value="Unassembled WGS sequence"/>
</dbReference>
<name>A0A4Q9LZ19_9MICR</name>
<dbReference type="AlphaFoldDB" id="A0A4Q9LZ19"/>
<protein>
    <submittedName>
        <fullName evidence="1">Uncharacterized protein</fullName>
    </submittedName>
</protein>
<dbReference type="VEuPathDB" id="MicrosporidiaDB:CWI38_0249p0010"/>
<dbReference type="EMBL" id="PITK01000249">
    <property type="protein sequence ID" value="TBU18225.1"/>
    <property type="molecule type" value="Genomic_DNA"/>
</dbReference>
<proteinExistence type="predicted"/>
<gene>
    <name evidence="1" type="ORF">CWI38_0249p0010</name>
</gene>
<sequence length="499" mass="59286">MNIFIILLFRKILSSRISKEGNKIGFTKDEVKQRPVDRSSTSDNNIKRYLHIIVTNKNQNLIDDTSLAIPYVKKFLEAHLKKIISLIEECIEESIERQKIQRVNDGNLINEKTIYKSICSIYKLNFKKCKEVVYERRLNTLEEKIEIIRSTFKDKVLMKSITERIFHTSLVGLDNLNSVFPQLSIYDSKINENFLTEEIRNNEFLKLIKYVYQINKWECSKYYDNAVLSKENLIVRWGCFNMLLIALCNKYTPENPNNISYRKEVGFFVDLNDYHGPVLFKADDNCIFSKGLITAYTETYRVLLRANSDRDFYISFYLEIQNWLFVFIEDIFPKLGLETFFYTLTLCFPICETEQKEKKSMKFSTKKTNLSHFKNLYTPTRVCLYIYKVDEIIFKEFFVSFLEKNKFKIEISKEEDKSEIFTEMKTNLLHLFSYFFETTMNECFKEEDGVKHLKTKNNILFISEEETALDELKININTDSGLEKEKIECKRGRIKYLKV</sequence>
<evidence type="ECO:0000313" key="2">
    <source>
        <dbReference type="Proteomes" id="UP000292282"/>
    </source>
</evidence>
<comment type="caution">
    <text evidence="1">The sequence shown here is derived from an EMBL/GenBank/DDBJ whole genome shotgun (WGS) entry which is preliminary data.</text>
</comment>
<evidence type="ECO:0000313" key="1">
    <source>
        <dbReference type="EMBL" id="TBU18225.1"/>
    </source>
</evidence>
<accession>A0A4Q9LZ19</accession>
<organism evidence="1 2">
    <name type="scientific">Hamiltosporidium tvaerminnensis</name>
    <dbReference type="NCBI Taxonomy" id="1176355"/>
    <lineage>
        <taxon>Eukaryota</taxon>
        <taxon>Fungi</taxon>
        <taxon>Fungi incertae sedis</taxon>
        <taxon>Microsporidia</taxon>
        <taxon>Dubosqiidae</taxon>
        <taxon>Hamiltosporidium</taxon>
    </lineage>
</organism>
<keyword evidence="2" id="KW-1185">Reference proteome</keyword>